<dbReference type="PANTHER" id="PTHR43380:SF1">
    <property type="entry name" value="2-OXOISOVALERATE DEHYDROGENASE SUBUNIT ALPHA, MITOCHONDRIAL"/>
    <property type="match status" value="1"/>
</dbReference>
<dbReference type="Gene3D" id="3.40.50.970">
    <property type="match status" value="1"/>
</dbReference>
<dbReference type="Proteomes" id="UP001186944">
    <property type="component" value="Unassembled WGS sequence"/>
</dbReference>
<dbReference type="GO" id="GO:0003676">
    <property type="term" value="F:nucleic acid binding"/>
    <property type="evidence" value="ECO:0007669"/>
    <property type="project" value="InterPro"/>
</dbReference>
<keyword evidence="5" id="KW-0809">Transit peptide</keyword>
<evidence type="ECO:0000256" key="2">
    <source>
        <dbReference type="ARBA" id="ARBA00004305"/>
    </source>
</evidence>
<proteinExistence type="inferred from homology"/>
<comment type="caution">
    <text evidence="11">The sequence shown here is derived from an EMBL/GenBank/DDBJ whole genome shotgun (WGS) entry which is preliminary data.</text>
</comment>
<dbReference type="EC" id="1.2.4.4" evidence="9"/>
<accession>A0AA88XVJ5</accession>
<evidence type="ECO:0000256" key="3">
    <source>
        <dbReference type="ARBA" id="ARBA00008646"/>
    </source>
</evidence>
<dbReference type="InterPro" id="IPR029061">
    <property type="entry name" value="THDP-binding"/>
</dbReference>
<evidence type="ECO:0000256" key="6">
    <source>
        <dbReference type="ARBA" id="ARBA00022958"/>
    </source>
</evidence>
<comment type="similarity">
    <text evidence="3 9">Belongs to the BCKDHA family.</text>
</comment>
<keyword evidence="12" id="KW-1185">Reference proteome</keyword>
<dbReference type="CDD" id="cd02000">
    <property type="entry name" value="TPP_E1_PDC_ADC_BCADC"/>
    <property type="match status" value="1"/>
</dbReference>
<evidence type="ECO:0000259" key="10">
    <source>
        <dbReference type="Pfam" id="PF00676"/>
    </source>
</evidence>
<keyword evidence="6" id="KW-0630">Potassium</keyword>
<dbReference type="PANTHER" id="PTHR43380">
    <property type="entry name" value="2-OXOISOVALERATE DEHYDROGENASE SUBUNIT ALPHA, MITOCHONDRIAL"/>
    <property type="match status" value="1"/>
</dbReference>
<protein>
    <recommendedName>
        <fullName evidence="9">2-oxoisovalerate dehydrogenase subunit alpha</fullName>
        <ecNumber evidence="9">1.2.4.4</ecNumber>
    </recommendedName>
    <alternativeName>
        <fullName evidence="9">Branched-chain alpha-keto acid dehydrogenase E1 component alpha chain</fullName>
    </alternativeName>
</protein>
<evidence type="ECO:0000313" key="12">
    <source>
        <dbReference type="Proteomes" id="UP001186944"/>
    </source>
</evidence>
<evidence type="ECO:0000256" key="4">
    <source>
        <dbReference type="ARBA" id="ARBA00022723"/>
    </source>
</evidence>
<sequence>MAKRHTITPECKSIVKKVFKYFEKEKHLRKSYISLDKSYLRTAKATGIPYSSIYRAIKSEKNTGDVQKDRHTKRKKILDDFDKCVIRRTVDSMYKRKIAPTVSKIQKEISDTIQISNTLLTLTLLELGFEYKRRNDGKHALFDSTSTISDRCNYLRQIKMYCDQGYEVVYLDETWVNKNHSTDFMWLPSDSSDAPKIPSGMGKRLIVLHAGTTKEGLIKGCDLVFVAKTKDGDYHNEMNSDVFLDWFENQLLPALKAPSVIVLDNASYHNTKTEQTTTPNMNNRKAVMQEWLQQHHITFAQSDTKPVLYEKIKRHKLREKPQFPGSRSEYTYKLSFLDPEKIPGIPVYRVLNKDGQMTENSDDPKLDKEMVLKMYRDMTLLNSMDKILYESQRQGRISFYMTNYGEEATHIGSASALDPRDMIFGQYREAGVLMWRGFTLDQFMDQCYGNVDDAGKGRQMPVHYGSKELNFVTISSTLATQMPQASGAAYAYKRAKNGLCVICFFGEGAASEGDAHAAFNFAATLDCPIIFFCRNNGYAISTPVSDQYRGDGIACRGIGYGMNSIRVDGNDVFAVYNATKAARDICVKESRPVLVEAMTYRIGHHSTSDDSSMYRKKGEVVTWDTYSPIGRLRSYMAYQGWWDDDQENKWKDESKKMVMEAFARAEKKKKPNPELLFTDVYDEMPLHLQAQMKQMKEHVNKYKDQYPLGAHEPMSS</sequence>
<keyword evidence="7 9" id="KW-0560">Oxidoreductase</keyword>
<comment type="cofactor">
    <cofactor evidence="1 9">
        <name>thiamine diphosphate</name>
        <dbReference type="ChEBI" id="CHEBI:58937"/>
    </cofactor>
</comment>
<keyword evidence="4" id="KW-0479">Metal-binding</keyword>
<dbReference type="GO" id="GO:0009083">
    <property type="term" value="P:branched-chain amino acid catabolic process"/>
    <property type="evidence" value="ECO:0007669"/>
    <property type="project" value="TreeGrafter"/>
</dbReference>
<dbReference type="Pfam" id="PF00676">
    <property type="entry name" value="E1_dh"/>
    <property type="match status" value="1"/>
</dbReference>
<dbReference type="InterPro" id="IPR001017">
    <property type="entry name" value="DH_E1"/>
</dbReference>
<dbReference type="GO" id="GO:0046872">
    <property type="term" value="F:metal ion binding"/>
    <property type="evidence" value="ECO:0007669"/>
    <property type="project" value="UniProtKB-KW"/>
</dbReference>
<comment type="catalytic activity">
    <reaction evidence="9">
        <text>N(6)-[(R)-lipoyl]-L-lysyl-[protein] + 3-methyl-2-oxobutanoate + H(+) = N(6)-[(R)-S(8)-2-methylpropanoyldihydrolipoyl]-L-lysyl-[protein] + CO2</text>
        <dbReference type="Rhea" id="RHEA:13457"/>
        <dbReference type="Rhea" id="RHEA-COMP:10474"/>
        <dbReference type="Rhea" id="RHEA-COMP:10497"/>
        <dbReference type="ChEBI" id="CHEBI:11851"/>
        <dbReference type="ChEBI" id="CHEBI:15378"/>
        <dbReference type="ChEBI" id="CHEBI:16526"/>
        <dbReference type="ChEBI" id="CHEBI:83099"/>
        <dbReference type="ChEBI" id="CHEBI:83142"/>
        <dbReference type="EC" id="1.2.4.4"/>
    </reaction>
</comment>
<evidence type="ECO:0000256" key="9">
    <source>
        <dbReference type="RuleBase" id="RU365014"/>
    </source>
</evidence>
<gene>
    <name evidence="11" type="ORF">FSP39_005513</name>
</gene>
<evidence type="ECO:0000256" key="1">
    <source>
        <dbReference type="ARBA" id="ARBA00001964"/>
    </source>
</evidence>
<organism evidence="11 12">
    <name type="scientific">Pinctada imbricata</name>
    <name type="common">Atlantic pearl-oyster</name>
    <name type="synonym">Pinctada martensii</name>
    <dbReference type="NCBI Taxonomy" id="66713"/>
    <lineage>
        <taxon>Eukaryota</taxon>
        <taxon>Metazoa</taxon>
        <taxon>Spiralia</taxon>
        <taxon>Lophotrochozoa</taxon>
        <taxon>Mollusca</taxon>
        <taxon>Bivalvia</taxon>
        <taxon>Autobranchia</taxon>
        <taxon>Pteriomorphia</taxon>
        <taxon>Pterioida</taxon>
        <taxon>Pterioidea</taxon>
        <taxon>Pteriidae</taxon>
        <taxon>Pinctada</taxon>
    </lineage>
</organism>
<dbReference type="InterPro" id="IPR050771">
    <property type="entry name" value="Alpha-ketoacid_DH_E1_comp"/>
</dbReference>
<dbReference type="EMBL" id="VSWD01000009">
    <property type="protein sequence ID" value="KAK3092657.1"/>
    <property type="molecule type" value="Genomic_DNA"/>
</dbReference>
<keyword evidence="8" id="KW-0496">Mitochondrion</keyword>
<reference evidence="11" key="1">
    <citation type="submission" date="2019-08" db="EMBL/GenBank/DDBJ databases">
        <title>The improved chromosome-level genome for the pearl oyster Pinctada fucata martensii using PacBio sequencing and Hi-C.</title>
        <authorList>
            <person name="Zheng Z."/>
        </authorList>
    </citation>
    <scope>NUCLEOTIDE SEQUENCE</scope>
    <source>
        <strain evidence="11">ZZ-2019</strain>
        <tissue evidence="11">Adductor muscle</tissue>
    </source>
</reference>
<comment type="function">
    <text evidence="9">The branched-chain alpha-keto dehydrogenase complex catalyzes the overall conversion of alpha-keto acids to acyl-CoA and CO(2). It contains multiple copies of three enzymatic components: branched-chain alpha-keto acid decarboxylase (E1), lipoamide acyltransferase (E2) and lipoamide dehydrogenase (E3).</text>
</comment>
<name>A0AA88XVJ5_PINIB</name>
<comment type="subcellular location">
    <subcellularLocation>
        <location evidence="2">Mitochondrion matrix</location>
    </subcellularLocation>
</comment>
<dbReference type="GO" id="GO:0005759">
    <property type="term" value="C:mitochondrial matrix"/>
    <property type="evidence" value="ECO:0007669"/>
    <property type="project" value="UniProtKB-SubCell"/>
</dbReference>
<dbReference type="FunFam" id="3.40.50.970:FF:000015">
    <property type="entry name" value="2-oxoisovalerate dehydrogenase subunit alpha"/>
    <property type="match status" value="1"/>
</dbReference>
<evidence type="ECO:0000256" key="8">
    <source>
        <dbReference type="ARBA" id="ARBA00023128"/>
    </source>
</evidence>
<dbReference type="AlphaFoldDB" id="A0AA88XVJ5"/>
<evidence type="ECO:0000313" key="11">
    <source>
        <dbReference type="EMBL" id="KAK3092657.1"/>
    </source>
</evidence>
<dbReference type="SUPFAM" id="SSF52518">
    <property type="entry name" value="Thiamin diphosphate-binding fold (THDP-binding)"/>
    <property type="match status" value="1"/>
</dbReference>
<evidence type="ECO:0000256" key="7">
    <source>
        <dbReference type="ARBA" id="ARBA00023002"/>
    </source>
</evidence>
<keyword evidence="9" id="KW-0786">Thiamine pyrophosphate</keyword>
<dbReference type="InterPro" id="IPR036397">
    <property type="entry name" value="RNaseH_sf"/>
</dbReference>
<dbReference type="GO" id="GO:0003863">
    <property type="term" value="F:branched-chain 2-oxo acid dehydrogenase activity"/>
    <property type="evidence" value="ECO:0007669"/>
    <property type="project" value="UniProtKB-EC"/>
</dbReference>
<feature type="domain" description="Dehydrogenase E1 component" evidence="10">
    <location>
        <begin position="376"/>
        <end position="674"/>
    </location>
</feature>
<dbReference type="Gene3D" id="3.30.420.10">
    <property type="entry name" value="Ribonuclease H-like superfamily/Ribonuclease H"/>
    <property type="match status" value="1"/>
</dbReference>
<evidence type="ECO:0000256" key="5">
    <source>
        <dbReference type="ARBA" id="ARBA00022946"/>
    </source>
</evidence>